<feature type="compositionally biased region" description="Basic residues" evidence="1">
    <location>
        <begin position="19"/>
        <end position="34"/>
    </location>
</feature>
<sequence>MITNGLFTKSTLTSAPKLQPHHSHHHSWPPKRKTTPLESWTLRRPNHSHSAALKNSASAARSPPKKTFPKPVCRSHSPYVPPIAWRI</sequence>
<organism evidence="2 3">
    <name type="scientific">Morus notabilis</name>
    <dbReference type="NCBI Taxonomy" id="981085"/>
    <lineage>
        <taxon>Eukaryota</taxon>
        <taxon>Viridiplantae</taxon>
        <taxon>Streptophyta</taxon>
        <taxon>Embryophyta</taxon>
        <taxon>Tracheophyta</taxon>
        <taxon>Spermatophyta</taxon>
        <taxon>Magnoliopsida</taxon>
        <taxon>eudicotyledons</taxon>
        <taxon>Gunneridae</taxon>
        <taxon>Pentapetalae</taxon>
        <taxon>rosids</taxon>
        <taxon>fabids</taxon>
        <taxon>Rosales</taxon>
        <taxon>Moraceae</taxon>
        <taxon>Moreae</taxon>
        <taxon>Morus</taxon>
    </lineage>
</organism>
<keyword evidence="3" id="KW-1185">Reference proteome</keyword>
<reference evidence="3" key="1">
    <citation type="submission" date="2013-01" db="EMBL/GenBank/DDBJ databases">
        <title>Draft Genome Sequence of a Mulberry Tree, Morus notabilis C.K. Schneid.</title>
        <authorList>
            <person name="He N."/>
            <person name="Zhao S."/>
        </authorList>
    </citation>
    <scope>NUCLEOTIDE SEQUENCE</scope>
</reference>
<name>W9RHL5_9ROSA</name>
<evidence type="ECO:0000313" key="3">
    <source>
        <dbReference type="Proteomes" id="UP000030645"/>
    </source>
</evidence>
<protein>
    <submittedName>
        <fullName evidence="2">Uncharacterized protein</fullName>
    </submittedName>
</protein>
<evidence type="ECO:0000256" key="1">
    <source>
        <dbReference type="SAM" id="MobiDB-lite"/>
    </source>
</evidence>
<feature type="region of interest" description="Disordered" evidence="1">
    <location>
        <begin position="1"/>
        <end position="76"/>
    </location>
</feature>
<dbReference type="AlphaFoldDB" id="W9RHL5"/>
<dbReference type="EMBL" id="KE344662">
    <property type="protein sequence ID" value="EXB74887.1"/>
    <property type="molecule type" value="Genomic_DNA"/>
</dbReference>
<gene>
    <name evidence="2" type="ORF">L484_018595</name>
</gene>
<accession>W9RHL5</accession>
<evidence type="ECO:0000313" key="2">
    <source>
        <dbReference type="EMBL" id="EXB74887.1"/>
    </source>
</evidence>
<feature type="compositionally biased region" description="Polar residues" evidence="1">
    <location>
        <begin position="1"/>
        <end position="16"/>
    </location>
</feature>
<proteinExistence type="predicted"/>
<dbReference type="Proteomes" id="UP000030645">
    <property type="component" value="Unassembled WGS sequence"/>
</dbReference>